<dbReference type="GeneID" id="112047277"/>
<feature type="transmembrane region" description="Helical" evidence="8">
    <location>
        <begin position="12"/>
        <end position="33"/>
    </location>
</feature>
<dbReference type="KEGG" id="bany:112047277"/>
<feature type="transmembrane region" description="Helical" evidence="8">
    <location>
        <begin position="435"/>
        <end position="459"/>
    </location>
</feature>
<feature type="transmembrane region" description="Helical" evidence="8">
    <location>
        <begin position="535"/>
        <end position="559"/>
    </location>
</feature>
<dbReference type="OrthoDB" id="193905at2759"/>
<evidence type="ECO:0000256" key="3">
    <source>
        <dbReference type="ARBA" id="ARBA00022989"/>
    </source>
</evidence>
<dbReference type="GO" id="GO:0016020">
    <property type="term" value="C:membrane"/>
    <property type="evidence" value="ECO:0007669"/>
    <property type="project" value="UniProtKB-SubCell"/>
</dbReference>
<reference evidence="11" key="1">
    <citation type="submission" date="2025-08" db="UniProtKB">
        <authorList>
            <consortium name="RefSeq"/>
        </authorList>
    </citation>
    <scope>IDENTIFICATION</scope>
</reference>
<feature type="transmembrane region" description="Helical" evidence="8">
    <location>
        <begin position="999"/>
        <end position="1022"/>
    </location>
</feature>
<dbReference type="Pfam" id="PF02460">
    <property type="entry name" value="Patched"/>
    <property type="match status" value="1"/>
</dbReference>
<dbReference type="PANTHER" id="PTHR45951">
    <property type="entry name" value="PROTEIN DISPATCHED-RELATED"/>
    <property type="match status" value="1"/>
</dbReference>
<evidence type="ECO:0000259" key="9">
    <source>
        <dbReference type="PROSITE" id="PS50156"/>
    </source>
</evidence>
<dbReference type="GO" id="GO:0022857">
    <property type="term" value="F:transmembrane transporter activity"/>
    <property type="evidence" value="ECO:0007669"/>
    <property type="project" value="TreeGrafter"/>
</dbReference>
<dbReference type="Proteomes" id="UP001652582">
    <property type="component" value="Chromosome 7"/>
</dbReference>
<evidence type="ECO:0000256" key="8">
    <source>
        <dbReference type="SAM" id="Phobius"/>
    </source>
</evidence>
<dbReference type="PROSITE" id="PS50156">
    <property type="entry name" value="SSD"/>
    <property type="match status" value="1"/>
</dbReference>
<proteinExistence type="inferred from homology"/>
<dbReference type="InterPro" id="IPR003392">
    <property type="entry name" value="PTHD_SSD"/>
</dbReference>
<dbReference type="SUPFAM" id="SSF82866">
    <property type="entry name" value="Multidrug efflux transporter AcrB transmembrane domain"/>
    <property type="match status" value="2"/>
</dbReference>
<feature type="region of interest" description="Disordered" evidence="7">
    <location>
        <begin position="92"/>
        <end position="112"/>
    </location>
</feature>
<dbReference type="InterPro" id="IPR052081">
    <property type="entry name" value="Dispatched_Hh_regulator"/>
</dbReference>
<feature type="transmembrane region" description="Helical" evidence="8">
    <location>
        <begin position="386"/>
        <end position="403"/>
    </location>
</feature>
<organism evidence="10 11">
    <name type="scientific">Bicyclus anynana</name>
    <name type="common">Squinting bush brown butterfly</name>
    <dbReference type="NCBI Taxonomy" id="110368"/>
    <lineage>
        <taxon>Eukaryota</taxon>
        <taxon>Metazoa</taxon>
        <taxon>Ecdysozoa</taxon>
        <taxon>Arthropoda</taxon>
        <taxon>Hexapoda</taxon>
        <taxon>Insecta</taxon>
        <taxon>Pterygota</taxon>
        <taxon>Neoptera</taxon>
        <taxon>Endopterygota</taxon>
        <taxon>Lepidoptera</taxon>
        <taxon>Glossata</taxon>
        <taxon>Ditrysia</taxon>
        <taxon>Papilionoidea</taxon>
        <taxon>Nymphalidae</taxon>
        <taxon>Satyrinae</taxon>
        <taxon>Satyrini</taxon>
        <taxon>Mycalesina</taxon>
        <taxon>Bicyclus</taxon>
    </lineage>
</organism>
<dbReference type="Gene3D" id="1.20.1640.10">
    <property type="entry name" value="Multidrug efflux transporter AcrB transmembrane domain"/>
    <property type="match status" value="2"/>
</dbReference>
<dbReference type="AlphaFoldDB" id="A0A6J1N523"/>
<keyword evidence="4 8" id="KW-0472">Membrane</keyword>
<feature type="compositionally biased region" description="Basic residues" evidence="7">
    <location>
        <begin position="99"/>
        <end position="111"/>
    </location>
</feature>
<name>A0A6J1N523_BICAN</name>
<gene>
    <name evidence="11" type="primary">LOC112047277</name>
</gene>
<keyword evidence="10" id="KW-1185">Reference proteome</keyword>
<evidence type="ECO:0000256" key="7">
    <source>
        <dbReference type="SAM" id="MobiDB-lite"/>
    </source>
</evidence>
<dbReference type="PANTHER" id="PTHR45951:SF3">
    <property type="entry name" value="PROTEIN DISPATCHED"/>
    <property type="match status" value="1"/>
</dbReference>
<feature type="domain" description="SSD" evidence="9">
    <location>
        <begin position="410"/>
        <end position="558"/>
    </location>
</feature>
<dbReference type="InterPro" id="IPR000731">
    <property type="entry name" value="SSD"/>
</dbReference>
<keyword evidence="5" id="KW-0325">Glycoprotein</keyword>
<feature type="transmembrane region" description="Helical" evidence="8">
    <location>
        <begin position="867"/>
        <end position="888"/>
    </location>
</feature>
<evidence type="ECO:0000256" key="2">
    <source>
        <dbReference type="ARBA" id="ARBA00022692"/>
    </source>
</evidence>
<evidence type="ECO:0000256" key="1">
    <source>
        <dbReference type="ARBA" id="ARBA00004141"/>
    </source>
</evidence>
<feature type="transmembrane region" description="Helical" evidence="8">
    <location>
        <begin position="895"/>
        <end position="917"/>
    </location>
</feature>
<feature type="transmembrane region" description="Helical" evidence="8">
    <location>
        <begin position="505"/>
        <end position="523"/>
    </location>
</feature>
<accession>A0A6J1N523</accession>
<comment type="subcellular location">
    <subcellularLocation>
        <location evidence="1">Membrane</location>
        <topology evidence="1">Multi-pass membrane protein</topology>
    </subcellularLocation>
</comment>
<comment type="similarity">
    <text evidence="6">Belongs to the dispatched family.</text>
</comment>
<keyword evidence="3 8" id="KW-1133">Transmembrane helix</keyword>
<keyword evidence="2 8" id="KW-0812">Transmembrane</keyword>
<dbReference type="GO" id="GO:0007224">
    <property type="term" value="P:smoothened signaling pathway"/>
    <property type="evidence" value="ECO:0007669"/>
    <property type="project" value="TreeGrafter"/>
</dbReference>
<sequence>MFSAYARFIVRYSYFLLFAILVTSTILTVIPLVCHDFPSFSDPIVGFETRGTTLAHRFIAWENLIEETRPSKRLAVNPKEIEDQIRMNESYYNRDKTRSGRKHPRKHKKKQNYNNTGYATTFYSSPDTNLTVNHVHWGFGKNVSFEDENAVYLKNHTRKQWKSLKNMQRTFDNFHHNYASGSCGAPVADYAHLVVTSNDNKSMLTFENVQNVCQLQTFLIDFTKDDFYNLCQRSMQAEEICCPIWSVPNYIALMSGKNSCENLTRDDVTYAVNILKKCAGYFHNFSLMASCEMDRCHVPKYCSQYDAVYNLLFYIIDSNAFSPPLFSETFVKNVMIFLPLPTSSTTLPYYLKLQESNMSFNILNIPAMDFGLKNALFDLWIIEDTWLIGLGGFFVFICVWVYTKSLLLTLLLFTAITYSLGVAYFFYIYVFNLDFFPFMNLLVIVVVIGIGADDAFLYVKVWNMISKQLIRDNVVTENLTDIKNVSSAGETILVQILEETLKHSVSAIFVTTLTTAVAFYASYVSYIPAINCFSVFAGTAVLVNFLLMVSWLPVSVYILDVKLSVSRWKTLGAISKVVNEIGEDISVILNRFIVTCIMRLHTGFVVILGAIGIYSIVVVFYSPGLRLPDSKQFQLFQTSHPFEQYDMNYKDKFLFERFGNDIGTGGKMPLRWIWGIKAIDNGNHMDPFSKGKLIFDDSFSVSNPKSQLWLLEFCSKIKIQPFYQQTLGPLLPNCFIESFKMYMSRRCIDTIDRINRTPCCESSHFPYTKEVFDFCIIKAMESLYETPREIFIPGVAGPKFSRSAYPPAVSAIVIEFESVIPYSMSYKVMDDFFVQVENWTKNELKDAPPGLKCGWFLSDLQFYDLQATLASGTLLALFLSAGLGFIVLVPSTYNFTVSICSLLAIVFSSTVTIAVLVLNDWKLNILESVAISTSAGLAVDFSLHYALSFTNACGTKTNRVKCALSTSSGPTAAAALTTGFAGIFLLHSNLLPYSQIGTFLALIMSVSWIYATFFLCSLLLLFGGNSFKEVSTEDRKSLSRVSSVCSAVPNLESHELEHLADSNRTNITSHSPSSMSATTVVIHDDFETLQSKTEKNSSEINND</sequence>
<dbReference type="RefSeq" id="XP_023940118.2">
    <property type="nucleotide sequence ID" value="XM_024084350.2"/>
</dbReference>
<feature type="transmembrane region" description="Helical" evidence="8">
    <location>
        <begin position="410"/>
        <end position="429"/>
    </location>
</feature>
<evidence type="ECO:0000256" key="4">
    <source>
        <dbReference type="ARBA" id="ARBA00023136"/>
    </source>
</evidence>
<protein>
    <submittedName>
        <fullName evidence="11">Protein dispatched</fullName>
    </submittedName>
</protein>
<feature type="transmembrane region" description="Helical" evidence="8">
    <location>
        <begin position="968"/>
        <end position="987"/>
    </location>
</feature>
<evidence type="ECO:0000313" key="10">
    <source>
        <dbReference type="Proteomes" id="UP001652582"/>
    </source>
</evidence>
<evidence type="ECO:0000313" key="11">
    <source>
        <dbReference type="RefSeq" id="XP_023940118.2"/>
    </source>
</evidence>
<feature type="transmembrane region" description="Helical" evidence="8">
    <location>
        <begin position="929"/>
        <end position="947"/>
    </location>
</feature>
<feature type="transmembrane region" description="Helical" evidence="8">
    <location>
        <begin position="600"/>
        <end position="621"/>
    </location>
</feature>
<evidence type="ECO:0000256" key="5">
    <source>
        <dbReference type="ARBA" id="ARBA00023180"/>
    </source>
</evidence>
<evidence type="ECO:0000256" key="6">
    <source>
        <dbReference type="ARBA" id="ARBA00038046"/>
    </source>
</evidence>